<sequence>MRYSDDDLRQSRQKKPNIQGKVPPAEFGTHKEDRDMQEPTRIAGISEDEKECELCRLGNIYDESGKNHRGSGSSSHPSGMEHCKTVDDYTKRL</sequence>
<evidence type="ECO:0000313" key="3">
    <source>
        <dbReference type="Proteomes" id="UP000031036"/>
    </source>
</evidence>
<feature type="region of interest" description="Disordered" evidence="1">
    <location>
        <begin position="61"/>
        <end position="93"/>
    </location>
</feature>
<dbReference type="Proteomes" id="UP000031036">
    <property type="component" value="Unassembled WGS sequence"/>
</dbReference>
<gene>
    <name evidence="2" type="ORF">Tcan_02431</name>
</gene>
<reference evidence="2 3" key="1">
    <citation type="submission" date="2014-11" db="EMBL/GenBank/DDBJ databases">
        <title>Genetic blueprint of the zoonotic pathogen Toxocara canis.</title>
        <authorList>
            <person name="Zhu X.-Q."/>
            <person name="Korhonen P.K."/>
            <person name="Cai H."/>
            <person name="Young N.D."/>
            <person name="Nejsum P."/>
            <person name="von Samson-Himmelstjerna G."/>
            <person name="Boag P.R."/>
            <person name="Tan P."/>
            <person name="Li Q."/>
            <person name="Min J."/>
            <person name="Yang Y."/>
            <person name="Wang X."/>
            <person name="Fang X."/>
            <person name="Hall R.S."/>
            <person name="Hofmann A."/>
            <person name="Sternberg P.W."/>
            <person name="Jex A.R."/>
            <person name="Gasser R.B."/>
        </authorList>
    </citation>
    <scope>NUCLEOTIDE SEQUENCE [LARGE SCALE GENOMIC DNA]</scope>
    <source>
        <strain evidence="2">PN_DK_2014</strain>
    </source>
</reference>
<proteinExistence type="predicted"/>
<accession>A0A0B2UPM1</accession>
<dbReference type="AlphaFoldDB" id="A0A0B2UPM1"/>
<name>A0A0B2UPM1_TOXCA</name>
<feature type="compositionally biased region" description="Basic and acidic residues" evidence="1">
    <location>
        <begin position="1"/>
        <end position="10"/>
    </location>
</feature>
<dbReference type="EMBL" id="JPKZ01022605">
    <property type="protein sequence ID" value="KHN71189.1"/>
    <property type="molecule type" value="Genomic_DNA"/>
</dbReference>
<comment type="caution">
    <text evidence="2">The sequence shown here is derived from an EMBL/GenBank/DDBJ whole genome shotgun (WGS) entry which is preliminary data.</text>
</comment>
<evidence type="ECO:0000256" key="1">
    <source>
        <dbReference type="SAM" id="MobiDB-lite"/>
    </source>
</evidence>
<feature type="compositionally biased region" description="Basic and acidic residues" evidence="1">
    <location>
        <begin position="79"/>
        <end position="93"/>
    </location>
</feature>
<keyword evidence="3" id="KW-1185">Reference proteome</keyword>
<evidence type="ECO:0000313" key="2">
    <source>
        <dbReference type="EMBL" id="KHN71189.1"/>
    </source>
</evidence>
<protein>
    <submittedName>
        <fullName evidence="2">Uncharacterized protein</fullName>
    </submittedName>
</protein>
<organism evidence="2 3">
    <name type="scientific">Toxocara canis</name>
    <name type="common">Canine roundworm</name>
    <dbReference type="NCBI Taxonomy" id="6265"/>
    <lineage>
        <taxon>Eukaryota</taxon>
        <taxon>Metazoa</taxon>
        <taxon>Ecdysozoa</taxon>
        <taxon>Nematoda</taxon>
        <taxon>Chromadorea</taxon>
        <taxon>Rhabditida</taxon>
        <taxon>Spirurina</taxon>
        <taxon>Ascaridomorpha</taxon>
        <taxon>Ascaridoidea</taxon>
        <taxon>Toxocaridae</taxon>
        <taxon>Toxocara</taxon>
    </lineage>
</organism>
<feature type="region of interest" description="Disordered" evidence="1">
    <location>
        <begin position="1"/>
        <end position="45"/>
    </location>
</feature>
<feature type="compositionally biased region" description="Basic and acidic residues" evidence="1">
    <location>
        <begin position="28"/>
        <end position="38"/>
    </location>
</feature>